<dbReference type="InterPro" id="IPR020846">
    <property type="entry name" value="MFS_dom"/>
</dbReference>
<keyword evidence="3 8" id="KW-0812">Transmembrane</keyword>
<evidence type="ECO:0000256" key="6">
    <source>
        <dbReference type="ARBA" id="ARBA00023180"/>
    </source>
</evidence>
<evidence type="ECO:0000256" key="2">
    <source>
        <dbReference type="ARBA" id="ARBA00022448"/>
    </source>
</evidence>
<feature type="transmembrane region" description="Helical" evidence="8">
    <location>
        <begin position="499"/>
        <end position="520"/>
    </location>
</feature>
<keyword evidence="6" id="KW-0325">Glycoprotein</keyword>
<feature type="transmembrane region" description="Helical" evidence="8">
    <location>
        <begin position="564"/>
        <end position="584"/>
    </location>
</feature>
<feature type="transmembrane region" description="Helical" evidence="8">
    <location>
        <begin position="295"/>
        <end position="318"/>
    </location>
</feature>
<dbReference type="OrthoDB" id="440553at2759"/>
<keyword evidence="2" id="KW-0813">Transport</keyword>
<dbReference type="FunFam" id="1.20.1250.20:FF:000172">
    <property type="entry name" value="MFS multidrug resistance transporter"/>
    <property type="match status" value="1"/>
</dbReference>
<keyword evidence="11" id="KW-1185">Reference proteome</keyword>
<dbReference type="InterPro" id="IPR036259">
    <property type="entry name" value="MFS_trans_sf"/>
</dbReference>
<feature type="region of interest" description="Disordered" evidence="7">
    <location>
        <begin position="602"/>
        <end position="628"/>
    </location>
</feature>
<feature type="compositionally biased region" description="Low complexity" evidence="7">
    <location>
        <begin position="83"/>
        <end position="96"/>
    </location>
</feature>
<evidence type="ECO:0000256" key="3">
    <source>
        <dbReference type="ARBA" id="ARBA00022692"/>
    </source>
</evidence>
<name>A0A1Y2DKR3_9PEZI</name>
<evidence type="ECO:0000256" key="4">
    <source>
        <dbReference type="ARBA" id="ARBA00022989"/>
    </source>
</evidence>
<evidence type="ECO:0000256" key="5">
    <source>
        <dbReference type="ARBA" id="ARBA00023136"/>
    </source>
</evidence>
<proteinExistence type="predicted"/>
<dbReference type="SUPFAM" id="SSF103473">
    <property type="entry name" value="MFS general substrate transporter"/>
    <property type="match status" value="1"/>
</dbReference>
<feature type="transmembrane region" description="Helical" evidence="8">
    <location>
        <begin position="212"/>
        <end position="229"/>
    </location>
</feature>
<feature type="transmembrane region" description="Helical" evidence="8">
    <location>
        <begin position="380"/>
        <end position="401"/>
    </location>
</feature>
<dbReference type="FunCoup" id="A0A1Y2DKR3">
    <property type="interactions" value="69"/>
</dbReference>
<evidence type="ECO:0000256" key="8">
    <source>
        <dbReference type="SAM" id="Phobius"/>
    </source>
</evidence>
<keyword evidence="4 8" id="KW-1133">Transmembrane helix</keyword>
<dbReference type="AlphaFoldDB" id="A0A1Y2DKR3"/>
<dbReference type="GO" id="GO:0015137">
    <property type="term" value="F:citrate transmembrane transporter activity"/>
    <property type="evidence" value="ECO:0007669"/>
    <property type="project" value="UniProtKB-ARBA"/>
</dbReference>
<reference evidence="10 11" key="1">
    <citation type="submission" date="2016-07" db="EMBL/GenBank/DDBJ databases">
        <title>Pervasive Adenine N6-methylation of Active Genes in Fungi.</title>
        <authorList>
            <consortium name="DOE Joint Genome Institute"/>
            <person name="Mondo S.J."/>
            <person name="Dannebaum R.O."/>
            <person name="Kuo R.C."/>
            <person name="Labutti K."/>
            <person name="Haridas S."/>
            <person name="Kuo A."/>
            <person name="Salamov A."/>
            <person name="Ahrendt S.R."/>
            <person name="Lipzen A."/>
            <person name="Sullivan W."/>
            <person name="Andreopoulos W.B."/>
            <person name="Clum A."/>
            <person name="Lindquist E."/>
            <person name="Daum C."/>
            <person name="Ramamoorthy G.K."/>
            <person name="Gryganskyi A."/>
            <person name="Culley D."/>
            <person name="Magnuson J.K."/>
            <person name="James T.Y."/>
            <person name="O'Malley M.A."/>
            <person name="Stajich J.E."/>
            <person name="Spatafora J.W."/>
            <person name="Visel A."/>
            <person name="Grigoriev I.V."/>
        </authorList>
    </citation>
    <scope>NUCLEOTIDE SEQUENCE [LARGE SCALE GENOMIC DNA]</scope>
    <source>
        <strain evidence="10 11">CBS 129021</strain>
    </source>
</reference>
<evidence type="ECO:0000313" key="10">
    <source>
        <dbReference type="EMBL" id="ORY59744.1"/>
    </source>
</evidence>
<feature type="compositionally biased region" description="Basic and acidic residues" evidence="7">
    <location>
        <begin position="602"/>
        <end position="615"/>
    </location>
</feature>
<feature type="region of interest" description="Disordered" evidence="7">
    <location>
        <begin position="70"/>
        <end position="125"/>
    </location>
</feature>
<dbReference type="InParanoid" id="A0A1Y2DKR3"/>
<evidence type="ECO:0000256" key="7">
    <source>
        <dbReference type="SAM" id="MobiDB-lite"/>
    </source>
</evidence>
<feature type="transmembrane region" description="Helical" evidence="8">
    <location>
        <begin position="421"/>
        <end position="443"/>
    </location>
</feature>
<dbReference type="STRING" id="1141098.A0A1Y2DKR3"/>
<organism evidence="10 11">
    <name type="scientific">Pseudomassariella vexata</name>
    <dbReference type="NCBI Taxonomy" id="1141098"/>
    <lineage>
        <taxon>Eukaryota</taxon>
        <taxon>Fungi</taxon>
        <taxon>Dikarya</taxon>
        <taxon>Ascomycota</taxon>
        <taxon>Pezizomycotina</taxon>
        <taxon>Sordariomycetes</taxon>
        <taxon>Xylariomycetidae</taxon>
        <taxon>Amphisphaeriales</taxon>
        <taxon>Pseudomassariaceae</taxon>
        <taxon>Pseudomassariella</taxon>
    </lineage>
</organism>
<evidence type="ECO:0000259" key="9">
    <source>
        <dbReference type="PROSITE" id="PS50850"/>
    </source>
</evidence>
<evidence type="ECO:0000313" key="11">
    <source>
        <dbReference type="Proteomes" id="UP000193689"/>
    </source>
</evidence>
<dbReference type="GO" id="GO:0140115">
    <property type="term" value="P:export across plasma membrane"/>
    <property type="evidence" value="ECO:0007669"/>
    <property type="project" value="UniProtKB-ARBA"/>
</dbReference>
<dbReference type="Gene3D" id="1.20.1250.20">
    <property type="entry name" value="MFS general substrate transporter like domains"/>
    <property type="match status" value="1"/>
</dbReference>
<accession>A0A1Y2DKR3</accession>
<dbReference type="Pfam" id="PF07690">
    <property type="entry name" value="MFS_1"/>
    <property type="match status" value="1"/>
</dbReference>
<feature type="transmembrane region" description="Helical" evidence="8">
    <location>
        <begin position="143"/>
        <end position="164"/>
    </location>
</feature>
<feature type="compositionally biased region" description="Basic and acidic residues" evidence="7">
    <location>
        <begin position="97"/>
        <end position="107"/>
    </location>
</feature>
<dbReference type="GeneID" id="63777221"/>
<dbReference type="PANTHER" id="PTHR23502">
    <property type="entry name" value="MAJOR FACILITATOR SUPERFAMILY"/>
    <property type="match status" value="1"/>
</dbReference>
<comment type="subcellular location">
    <subcellularLocation>
        <location evidence="1">Membrane</location>
        <topology evidence="1">Multi-pass membrane protein</topology>
    </subcellularLocation>
</comment>
<dbReference type="PRINTS" id="PR01036">
    <property type="entry name" value="TCRTETB"/>
</dbReference>
<dbReference type="Proteomes" id="UP000193689">
    <property type="component" value="Unassembled WGS sequence"/>
</dbReference>
<keyword evidence="5 8" id="KW-0472">Membrane</keyword>
<dbReference type="PROSITE" id="PS50850">
    <property type="entry name" value="MFS"/>
    <property type="match status" value="1"/>
</dbReference>
<dbReference type="EMBL" id="MCFJ01000013">
    <property type="protein sequence ID" value="ORY59744.1"/>
    <property type="molecule type" value="Genomic_DNA"/>
</dbReference>
<protein>
    <submittedName>
        <fullName evidence="10">Major facilitator superfamily domain-containing protein</fullName>
    </submittedName>
</protein>
<feature type="transmembrane region" description="Helical" evidence="8">
    <location>
        <begin position="184"/>
        <end position="200"/>
    </location>
</feature>
<feature type="transmembrane region" description="Helical" evidence="8">
    <location>
        <begin position="474"/>
        <end position="493"/>
    </location>
</feature>
<feature type="domain" description="Major facilitator superfamily (MFS) profile" evidence="9">
    <location>
        <begin position="146"/>
        <end position="589"/>
    </location>
</feature>
<dbReference type="GO" id="GO:0005886">
    <property type="term" value="C:plasma membrane"/>
    <property type="evidence" value="ECO:0007669"/>
    <property type="project" value="TreeGrafter"/>
</dbReference>
<gene>
    <name evidence="10" type="ORF">BCR38DRAFT_445386</name>
</gene>
<dbReference type="PANTHER" id="PTHR23502:SF51">
    <property type="entry name" value="QUINIDINE RESISTANCE PROTEIN 1-RELATED"/>
    <property type="match status" value="1"/>
</dbReference>
<comment type="caution">
    <text evidence="10">The sequence shown here is derived from an EMBL/GenBank/DDBJ whole genome shotgun (WGS) entry which is preliminary data.</text>
</comment>
<dbReference type="RefSeq" id="XP_040712318.1">
    <property type="nucleotide sequence ID" value="XM_040861009.1"/>
</dbReference>
<dbReference type="FunFam" id="1.20.1720.10:FF:000009">
    <property type="entry name" value="MFS multidrug transporter"/>
    <property type="match status" value="1"/>
</dbReference>
<evidence type="ECO:0000256" key="1">
    <source>
        <dbReference type="ARBA" id="ARBA00004141"/>
    </source>
</evidence>
<dbReference type="InterPro" id="IPR011701">
    <property type="entry name" value="MFS"/>
</dbReference>
<feature type="transmembrane region" description="Helical" evidence="8">
    <location>
        <begin position="541"/>
        <end position="558"/>
    </location>
</feature>
<sequence length="628" mass="69221">MSSMVDFSLTIAPGPISFPLDQYHGASYHRLFRLFFSFYLQWLSRPCFYISMYDSERKIGLVNGYEGKAVAEPSPSSSPPGLSPNLSPTRSSGSSSHHPDGLGHDDNGSEQDEIGGREPRELEATVSRVSSGPAYTVFSRHMIWWIVAMNFWSAFMSPMTANIYFPAMPAMATDLGISTNKINLSLTTYMVFQGLAPTIFGDLGDVAGRRPAFIIAFTIYLGANIGLALQRNFAALLVLRALQSGGSSGTIALVYAVVADIAPSSERGKWMGIVGGGITIGPALGPTIGGLLTQYLGWASIFWFLTIVTALWMVPYILAVPETGRQVVGNGSTPPQGWNTTLLDYIRFRNQSQNRSVARPKQKFPIPNPLKTLAVLMNKGMAVVLLYNAMLYIGFMIVTATMSSQFKDIYHYNDLQLGLCYLPMGIACMISSVTQGFILDWNYRRIAKKIGFKIDRKRGDNLEGFPIERVRIQLIYPLVAVGTVAYIGFGWALDQEVHVAIPLAMTLFIGLTITGSFQVLNTLIVDLYPHAPATATAANNLVRCLFGAVATTVIEDIIQAIGRGWAYTLIALFFAVFSPSLWVIQRHGPKWREDSRLKMIREAEKKETRDREKAEPPAWKGQGREGVF</sequence>
<feature type="transmembrane region" description="Helical" evidence="8">
    <location>
        <begin position="235"/>
        <end position="258"/>
    </location>
</feature>
<feature type="compositionally biased region" description="Basic and acidic residues" evidence="7">
    <location>
        <begin position="114"/>
        <end position="123"/>
    </location>
</feature>